<reference evidence="3" key="1">
    <citation type="journal article" date="2021" name="J Fungi (Basel)">
        <title>Virulence traits and population genomics of the black yeast Aureobasidium melanogenum.</title>
        <authorList>
            <person name="Cernosa A."/>
            <person name="Sun X."/>
            <person name="Gostincar C."/>
            <person name="Fang C."/>
            <person name="Gunde-Cimerman N."/>
            <person name="Song Z."/>
        </authorList>
    </citation>
    <scope>NUCLEOTIDE SEQUENCE</scope>
    <source>
        <strain evidence="3">EXF-9911</strain>
    </source>
</reference>
<dbReference type="OrthoDB" id="3934674at2759"/>
<keyword evidence="2" id="KW-0732">Signal</keyword>
<name>A0A9P8ELS3_AURME</name>
<feature type="chain" id="PRO_5040329535" evidence="2">
    <location>
        <begin position="22"/>
        <end position="329"/>
    </location>
</feature>
<feature type="compositionally biased region" description="Low complexity" evidence="1">
    <location>
        <begin position="296"/>
        <end position="306"/>
    </location>
</feature>
<dbReference type="Proteomes" id="UP000779574">
    <property type="component" value="Unassembled WGS sequence"/>
</dbReference>
<comment type="caution">
    <text evidence="3">The sequence shown here is derived from an EMBL/GenBank/DDBJ whole genome shotgun (WGS) entry which is preliminary data.</text>
</comment>
<dbReference type="EMBL" id="JAHFXF010000189">
    <property type="protein sequence ID" value="KAG9693572.1"/>
    <property type="molecule type" value="Genomic_DNA"/>
</dbReference>
<dbReference type="AlphaFoldDB" id="A0A9P8ELS3"/>
<feature type="compositionally biased region" description="Polar residues" evidence="1">
    <location>
        <begin position="280"/>
        <end position="289"/>
    </location>
</feature>
<protein>
    <submittedName>
        <fullName evidence="3">Uncharacterized protein</fullName>
    </submittedName>
</protein>
<evidence type="ECO:0000256" key="1">
    <source>
        <dbReference type="SAM" id="MobiDB-lite"/>
    </source>
</evidence>
<reference evidence="3" key="2">
    <citation type="submission" date="2021-08" db="EMBL/GenBank/DDBJ databases">
        <authorList>
            <person name="Gostincar C."/>
            <person name="Sun X."/>
            <person name="Song Z."/>
            <person name="Gunde-Cimerman N."/>
        </authorList>
    </citation>
    <scope>NUCLEOTIDE SEQUENCE</scope>
    <source>
        <strain evidence="3">EXF-9911</strain>
    </source>
</reference>
<proteinExistence type="predicted"/>
<gene>
    <name evidence="3" type="ORF">KCU76_g5871</name>
</gene>
<feature type="region of interest" description="Disordered" evidence="1">
    <location>
        <begin position="276"/>
        <end position="319"/>
    </location>
</feature>
<sequence>MIMSIHTAFFCVGLMFDECGTCQTVAEQWNDTATIAAWLKNTAVLKRKVNGQRSWEDKRRWTHRILCDAALVFLGFWLMIRSIAIRSTSTPPTSLQFVDKTLTRRPVSLDTRNLLCEHIPQDRVNHIGAPLLYIRHDCDICQVAVLRADIQESADVPPIPFSWHTAIWKQHRLSASIIDCSDFRFAILNSSIEHNIRHLYDYRALPFLILQIYIEELLSNIGRAKRSGYRIDPPPTIIEKFDHHINLKRQCLAFIPFLCWLIDFDVLIETIDPEVRRPRTQSPQPTSAIPTLLRAPSPTTSTSTYPEATDSKTINTSSSTPRATTLFLL</sequence>
<organism evidence="3 4">
    <name type="scientific">Aureobasidium melanogenum</name>
    <name type="common">Aureobasidium pullulans var. melanogenum</name>
    <dbReference type="NCBI Taxonomy" id="46634"/>
    <lineage>
        <taxon>Eukaryota</taxon>
        <taxon>Fungi</taxon>
        <taxon>Dikarya</taxon>
        <taxon>Ascomycota</taxon>
        <taxon>Pezizomycotina</taxon>
        <taxon>Dothideomycetes</taxon>
        <taxon>Dothideomycetidae</taxon>
        <taxon>Dothideales</taxon>
        <taxon>Saccotheciaceae</taxon>
        <taxon>Aureobasidium</taxon>
    </lineage>
</organism>
<accession>A0A9P8ELS3</accession>
<evidence type="ECO:0000313" key="3">
    <source>
        <dbReference type="EMBL" id="KAG9693572.1"/>
    </source>
</evidence>
<evidence type="ECO:0000313" key="4">
    <source>
        <dbReference type="Proteomes" id="UP000779574"/>
    </source>
</evidence>
<feature type="non-terminal residue" evidence="3">
    <location>
        <position position="329"/>
    </location>
</feature>
<evidence type="ECO:0000256" key="2">
    <source>
        <dbReference type="SAM" id="SignalP"/>
    </source>
</evidence>
<feature type="signal peptide" evidence="2">
    <location>
        <begin position="1"/>
        <end position="21"/>
    </location>
</feature>